<feature type="domain" description="EGF-like" evidence="3">
    <location>
        <begin position="56"/>
        <end position="95"/>
    </location>
</feature>
<dbReference type="InterPro" id="IPR000742">
    <property type="entry name" value="EGF"/>
</dbReference>
<reference evidence="5 6" key="2">
    <citation type="submission" date="2024-07" db="EMBL/GenBank/DDBJ databases">
        <authorList>
            <person name="Akdeniz Z."/>
        </authorList>
    </citation>
    <scope>NUCLEOTIDE SEQUENCE [LARGE SCALE GENOMIC DNA]</scope>
</reference>
<feature type="domain" description="EGF-like" evidence="3">
    <location>
        <begin position="162"/>
        <end position="201"/>
    </location>
</feature>
<feature type="transmembrane region" description="Helical" evidence="2">
    <location>
        <begin position="574"/>
        <end position="597"/>
    </location>
</feature>
<dbReference type="EMBL" id="CAXDID020000054">
    <property type="protein sequence ID" value="CAL6006668.1"/>
    <property type="molecule type" value="Genomic_DNA"/>
</dbReference>
<evidence type="ECO:0000313" key="5">
    <source>
        <dbReference type="EMBL" id="CAL6006668.1"/>
    </source>
</evidence>
<dbReference type="PROSITE" id="PS50026">
    <property type="entry name" value="EGF_3"/>
    <property type="match status" value="3"/>
</dbReference>
<dbReference type="Proteomes" id="UP001642409">
    <property type="component" value="Unassembled WGS sequence"/>
</dbReference>
<name>A0AA86S0C5_9EUKA</name>
<protein>
    <submittedName>
        <fullName evidence="4">Cysteine-rich membrane protein 2</fullName>
    </submittedName>
    <submittedName>
        <fullName evidence="5">Cysteine-rich_membrane protein 2</fullName>
    </submittedName>
</protein>
<sequence length="619" mass="69036">MIIIVSVFAICSNDNDCNHGKCDVPNQQCICDQNFDQNTICATCVAGYLLNQNSCILDQCLTNGVNCSQHGICIVLNNIYQCQCNNNFDSTKQCSQCVSGFESYQDQCIEDKCSTGGNKCSSHGTCVVQDNIYQCQCNSNFNQDDKCASCVVGYQIYQDQCIVDQCEVNGVNCSQHGNCVVQNNIYQCQCMDNYDPATKCASCLPGFRLYGTTCILDKCTLPNGSSCNQQGQCKQINFEFVCECYDHFSDPQTQCTSCLINYRTYIDHCVVDTCMRDSLECSKAGQCGYSQLTNSYLCVCDDLHADSALQCSRCIVGYKSLNSKCYEYSCMDSFGTECYQAGSCQVIENKLQCVCNDKNAIASSWCEKCVDGYKIDTKSKVCYGNECIDKNFHECNKAGTCQLQMNLQLFMCKCNDVNSLSEKQCTECAPGYRFNDKGICIESRCRFQNISDECFNAGSCIIQGNDAFFTCKCNDPHGISSMFCRECDAGFRFYEGVCYPSTCDVSCNFHGNCLLYKNYTFGCRCYSNYSIESNCKECNTNFDPDQHCLVCKAGHVVSQDKMKCTPQALNPAEISGIVVGVSAVVLMIVGGVYLVFLKKNRFQKVEKEEELNDDEEIYV</sequence>
<evidence type="ECO:0000259" key="3">
    <source>
        <dbReference type="PROSITE" id="PS50026"/>
    </source>
</evidence>
<evidence type="ECO:0000313" key="4">
    <source>
        <dbReference type="EMBL" id="CAI9975830.1"/>
    </source>
</evidence>
<evidence type="ECO:0000313" key="6">
    <source>
        <dbReference type="Proteomes" id="UP001642409"/>
    </source>
</evidence>
<keyword evidence="2" id="KW-0472">Membrane</keyword>
<keyword evidence="1" id="KW-0245">EGF-like domain</keyword>
<reference evidence="4" key="1">
    <citation type="submission" date="2023-06" db="EMBL/GenBank/DDBJ databases">
        <authorList>
            <person name="Kurt Z."/>
        </authorList>
    </citation>
    <scope>NUCLEOTIDE SEQUENCE</scope>
</reference>
<organism evidence="4">
    <name type="scientific">Hexamita inflata</name>
    <dbReference type="NCBI Taxonomy" id="28002"/>
    <lineage>
        <taxon>Eukaryota</taxon>
        <taxon>Metamonada</taxon>
        <taxon>Diplomonadida</taxon>
        <taxon>Hexamitidae</taxon>
        <taxon>Hexamitinae</taxon>
        <taxon>Hexamita</taxon>
    </lineage>
</organism>
<keyword evidence="2" id="KW-0812">Transmembrane</keyword>
<keyword evidence="2" id="KW-1133">Transmembrane helix</keyword>
<feature type="domain" description="EGF-like" evidence="3">
    <location>
        <begin position="109"/>
        <end position="148"/>
    </location>
</feature>
<dbReference type="EMBL" id="CATOUU010001170">
    <property type="protein sequence ID" value="CAI9975830.1"/>
    <property type="molecule type" value="Genomic_DNA"/>
</dbReference>
<comment type="caution">
    <text evidence="1">Lacks conserved residue(s) required for the propagation of feature annotation.</text>
</comment>
<evidence type="ECO:0000256" key="1">
    <source>
        <dbReference type="PROSITE-ProRule" id="PRU00076"/>
    </source>
</evidence>
<comment type="caution">
    <text evidence="4">The sequence shown here is derived from an EMBL/GenBank/DDBJ whole genome shotgun (WGS) entry which is preliminary data.</text>
</comment>
<proteinExistence type="predicted"/>
<dbReference type="AlphaFoldDB" id="A0AA86S0C5"/>
<dbReference type="SMART" id="SM00181">
    <property type="entry name" value="EGF"/>
    <property type="match status" value="9"/>
</dbReference>
<keyword evidence="6" id="KW-1185">Reference proteome</keyword>
<accession>A0AA86S0C5</accession>
<gene>
    <name evidence="5" type="ORF">HINF_LOCUS20269</name>
    <name evidence="4" type="ORF">HINF_LOCUS63475</name>
</gene>
<evidence type="ECO:0000256" key="2">
    <source>
        <dbReference type="SAM" id="Phobius"/>
    </source>
</evidence>